<dbReference type="EMBL" id="CP031417">
    <property type="protein sequence ID" value="AXK80358.1"/>
    <property type="molecule type" value="Genomic_DNA"/>
</dbReference>
<reference evidence="3 4" key="1">
    <citation type="submission" date="2018-07" db="EMBL/GenBank/DDBJ databases">
        <authorList>
            <person name="Quirk P.G."/>
            <person name="Krulwich T.A."/>
        </authorList>
    </citation>
    <scope>NUCLEOTIDE SEQUENCE [LARGE SCALE GENOMIC DNA]</scope>
    <source>
        <strain evidence="3 4">CC-BB4</strain>
    </source>
</reference>
<dbReference type="InterPro" id="IPR015168">
    <property type="entry name" value="SsuA/THI5"/>
</dbReference>
<feature type="domain" description="SsuA/THI5-like" evidence="2">
    <location>
        <begin position="39"/>
        <end position="250"/>
    </location>
</feature>
<evidence type="ECO:0000256" key="1">
    <source>
        <dbReference type="SAM" id="SignalP"/>
    </source>
</evidence>
<dbReference type="SUPFAM" id="SSF53850">
    <property type="entry name" value="Periplasmic binding protein-like II"/>
    <property type="match status" value="1"/>
</dbReference>
<dbReference type="OrthoDB" id="9815602at2"/>
<feature type="signal peptide" evidence="1">
    <location>
        <begin position="1"/>
        <end position="23"/>
    </location>
</feature>
<dbReference type="KEGG" id="ptaw:DW352_07395"/>
<dbReference type="PANTHER" id="PTHR31528:SF15">
    <property type="entry name" value="RIBOFLAVIN-BINDING PROTEIN RIBY"/>
    <property type="match status" value="1"/>
</dbReference>
<organism evidence="3 4">
    <name type="scientific">Pseudolabrys taiwanensis</name>
    <dbReference type="NCBI Taxonomy" id="331696"/>
    <lineage>
        <taxon>Bacteria</taxon>
        <taxon>Pseudomonadati</taxon>
        <taxon>Pseudomonadota</taxon>
        <taxon>Alphaproteobacteria</taxon>
        <taxon>Hyphomicrobiales</taxon>
        <taxon>Xanthobacteraceae</taxon>
        <taxon>Pseudolabrys</taxon>
    </lineage>
</organism>
<protein>
    <submittedName>
        <fullName evidence="3">ABC transporter substrate-binding protein</fullName>
    </submittedName>
</protein>
<keyword evidence="4" id="KW-1185">Reference proteome</keyword>
<name>A0A345ZTW1_9HYPH</name>
<accession>A0A345ZTW1</accession>
<dbReference type="Pfam" id="PF09084">
    <property type="entry name" value="NMT1"/>
    <property type="match status" value="1"/>
</dbReference>
<dbReference type="GO" id="GO:0009228">
    <property type="term" value="P:thiamine biosynthetic process"/>
    <property type="evidence" value="ECO:0007669"/>
    <property type="project" value="InterPro"/>
</dbReference>
<dbReference type="InterPro" id="IPR027939">
    <property type="entry name" value="NMT1/THI5"/>
</dbReference>
<dbReference type="Proteomes" id="UP000254889">
    <property type="component" value="Chromosome"/>
</dbReference>
<evidence type="ECO:0000313" key="3">
    <source>
        <dbReference type="EMBL" id="AXK80358.1"/>
    </source>
</evidence>
<gene>
    <name evidence="3" type="ORF">DW352_07395</name>
</gene>
<dbReference type="AlphaFoldDB" id="A0A345ZTW1"/>
<evidence type="ECO:0000259" key="2">
    <source>
        <dbReference type="Pfam" id="PF09084"/>
    </source>
</evidence>
<dbReference type="RefSeq" id="WP_115689928.1">
    <property type="nucleotide sequence ID" value="NZ_CP031417.1"/>
</dbReference>
<dbReference type="PANTHER" id="PTHR31528">
    <property type="entry name" value="4-AMINO-5-HYDROXYMETHYL-2-METHYLPYRIMIDINE PHOSPHATE SYNTHASE THI11-RELATED"/>
    <property type="match status" value="1"/>
</dbReference>
<keyword evidence="1" id="KW-0732">Signal</keyword>
<feature type="chain" id="PRO_5016806406" evidence="1">
    <location>
        <begin position="24"/>
        <end position="325"/>
    </location>
</feature>
<sequence length="325" mass="35074">MLITRRTALGGLVAAAAIRPAFAAPEKVTYLFPAPGFLPAFLPFQLALKRGYFTKNNLEVTFQTGRGGADVAKQVGVGNADLGGGLGETSMIVRPNDLPVRAVAQLGSHPLFKLVTRKESNVKSPKDLVGKKLGVIGYQDTGYYALLAVLAANGIKRDQLEIQAVGPAGVTQLMIAKSLDGIMATPEWAIDIEKGGVALDYFDVEKTFPAMAQAILSSDKFIKERPEAVRGFVHAVLQAVRDCMADQDSAVKDYVAAVPQHAGKEAYLKEILGRYVKDVYATEPASALGTFDPKRLATVQKFYVENQIIQKAVPVEDLYTNDFVK</sequence>
<evidence type="ECO:0000313" key="4">
    <source>
        <dbReference type="Proteomes" id="UP000254889"/>
    </source>
</evidence>
<proteinExistence type="predicted"/>
<dbReference type="Gene3D" id="3.40.190.10">
    <property type="entry name" value="Periplasmic binding protein-like II"/>
    <property type="match status" value="2"/>
</dbReference>